<feature type="domain" description="Alginate lyase 2" evidence="2">
    <location>
        <begin position="56"/>
        <end position="265"/>
    </location>
</feature>
<dbReference type="PROSITE" id="PS51318">
    <property type="entry name" value="TAT"/>
    <property type="match status" value="1"/>
</dbReference>
<keyword evidence="4" id="KW-1185">Reference proteome</keyword>
<dbReference type="InterPro" id="IPR006311">
    <property type="entry name" value="TAT_signal"/>
</dbReference>
<evidence type="ECO:0000256" key="1">
    <source>
        <dbReference type="SAM" id="SignalP"/>
    </source>
</evidence>
<keyword evidence="3" id="KW-0456">Lyase</keyword>
<evidence type="ECO:0000313" key="3">
    <source>
        <dbReference type="EMBL" id="QQM46216.1"/>
    </source>
</evidence>
<dbReference type="EMBL" id="CP066831">
    <property type="protein sequence ID" value="QQM46216.1"/>
    <property type="molecule type" value="Genomic_DNA"/>
</dbReference>
<name>A0A7T7RGY3_9ACTN</name>
<evidence type="ECO:0000313" key="4">
    <source>
        <dbReference type="Proteomes" id="UP000595636"/>
    </source>
</evidence>
<dbReference type="KEGG" id="slf:JEQ17_46900"/>
<dbReference type="InterPro" id="IPR014895">
    <property type="entry name" value="Alginate_lyase_2"/>
</dbReference>
<keyword evidence="1" id="KW-0732">Signal</keyword>
<dbReference type="SUPFAM" id="SSF49899">
    <property type="entry name" value="Concanavalin A-like lectins/glucanases"/>
    <property type="match status" value="1"/>
</dbReference>
<dbReference type="Gene3D" id="2.60.120.200">
    <property type="match status" value="1"/>
</dbReference>
<sequence length="266" mass="28239">MMRQTPSRSSHRRALRLLAAPALAVGLLAPVQSASADSAGAAACPAPAAAIGLSTGWKLQLPLPNSSGSPQEIKQPALKTYNNAPWFTTTSDCRAILLRAAVNGATTSNSGYPRSELREMTADGSATKSWPSTSGTHTMVVDQAITHLPKTKPHVMAGQIHDETSDVTSFRLEGTSLYITSYNTTHYKLVTSNYQLGTRFQGKFVAHDGKVDVYYNGALKATVDGAFGSGYYKAGAYTQANCNISSPCDNSNYGQVALYGVTVTHK</sequence>
<protein>
    <submittedName>
        <fullName evidence="3">Polysaccharide lyase family 7 protein</fullName>
    </submittedName>
</protein>
<dbReference type="InterPro" id="IPR013320">
    <property type="entry name" value="ConA-like_dom_sf"/>
</dbReference>
<feature type="signal peptide" evidence="1">
    <location>
        <begin position="1"/>
        <end position="24"/>
    </location>
</feature>
<proteinExistence type="predicted"/>
<dbReference type="RefSeq" id="WP_200401049.1">
    <property type="nucleotide sequence ID" value="NZ_CP066831.1"/>
</dbReference>
<dbReference type="Pfam" id="PF08787">
    <property type="entry name" value="Alginate_lyase2"/>
    <property type="match status" value="1"/>
</dbReference>
<reference evidence="3 4" key="1">
    <citation type="submission" date="2020-12" db="EMBL/GenBank/DDBJ databases">
        <title>A novel species.</title>
        <authorList>
            <person name="Li K."/>
        </authorList>
    </citation>
    <scope>NUCLEOTIDE SEQUENCE [LARGE SCALE GENOMIC DNA]</scope>
    <source>
        <strain evidence="3 4">ZYC-3</strain>
    </source>
</reference>
<dbReference type="GO" id="GO:0016829">
    <property type="term" value="F:lyase activity"/>
    <property type="evidence" value="ECO:0007669"/>
    <property type="project" value="UniProtKB-KW"/>
</dbReference>
<evidence type="ECO:0000259" key="2">
    <source>
        <dbReference type="Pfam" id="PF08787"/>
    </source>
</evidence>
<accession>A0A7T7RGY3</accession>
<dbReference type="AlphaFoldDB" id="A0A7T7RGY3"/>
<organism evidence="3 4">
    <name type="scientific">Streptomyces liliifuscus</name>
    <dbReference type="NCBI Taxonomy" id="2797636"/>
    <lineage>
        <taxon>Bacteria</taxon>
        <taxon>Bacillati</taxon>
        <taxon>Actinomycetota</taxon>
        <taxon>Actinomycetes</taxon>
        <taxon>Kitasatosporales</taxon>
        <taxon>Streptomycetaceae</taxon>
        <taxon>Streptomyces</taxon>
    </lineage>
</organism>
<gene>
    <name evidence="3" type="ORF">JEQ17_46900</name>
</gene>
<feature type="chain" id="PRO_5038689341" evidence="1">
    <location>
        <begin position="25"/>
        <end position="266"/>
    </location>
</feature>
<dbReference type="Proteomes" id="UP000595636">
    <property type="component" value="Chromosome"/>
</dbReference>